<dbReference type="Ensembl" id="ENSNFUT00015048440.1">
    <property type="protein sequence ID" value="ENSNFUP00015046408.1"/>
    <property type="gene ID" value="ENSNFUG00015021609.1"/>
</dbReference>
<organism evidence="2 3">
    <name type="scientific">Nothobranchius furzeri</name>
    <name type="common">Turquoise killifish</name>
    <dbReference type="NCBI Taxonomy" id="105023"/>
    <lineage>
        <taxon>Eukaryota</taxon>
        <taxon>Metazoa</taxon>
        <taxon>Chordata</taxon>
        <taxon>Craniata</taxon>
        <taxon>Vertebrata</taxon>
        <taxon>Euteleostomi</taxon>
        <taxon>Actinopterygii</taxon>
        <taxon>Neopterygii</taxon>
        <taxon>Teleostei</taxon>
        <taxon>Neoteleostei</taxon>
        <taxon>Acanthomorphata</taxon>
        <taxon>Ovalentaria</taxon>
        <taxon>Atherinomorphae</taxon>
        <taxon>Cyprinodontiformes</taxon>
        <taxon>Nothobranchiidae</taxon>
        <taxon>Nothobranchius</taxon>
    </lineage>
</organism>
<dbReference type="GeneTree" id="ENSGT00940000155841"/>
<evidence type="ECO:0000313" key="3">
    <source>
        <dbReference type="Proteomes" id="UP000694548"/>
    </source>
</evidence>
<dbReference type="InterPro" id="IPR004148">
    <property type="entry name" value="BAR_dom"/>
</dbReference>
<dbReference type="SMART" id="SM00721">
    <property type="entry name" value="BAR"/>
    <property type="match status" value="1"/>
</dbReference>
<accession>A0A8C6PMU2</accession>
<sequence>MDFNVKKLASDAGVFFTRAVQFTEEKLGQAEKTELDPHLDHLIARGDSTKNWTEKILRQTEVLLQPNPSARIEEFIYDKLDKKIPSRTTNAELLGQHMLDAAQEFGPETPYGRTLITVGEFQRKLGGAERELLQTSAAAFLNPLRNFLEGDWRTISKERRLLENRRLDLDICKARLKKAKQAEAKASAAPDFQETRPRNYVLSASASALLSEEVDKAAHELRVAQTEFDRQAEVTRLLLEGIGSTHLNHLRCLQDFAEAQTVFYAQCHHHMQDLQRELHRGPKLPFEKVGGTCPTRPPPKLRPSLRPALLQPGGNLLQPLECSAELRGIRKVMLVFVLSLQLISVYTVPGMDPDWLIGQRGNEKGKVPVTYLELLS</sequence>
<dbReference type="Gene3D" id="1.20.1270.60">
    <property type="entry name" value="Arfaptin homology (AH) domain/BAR domain"/>
    <property type="match status" value="1"/>
</dbReference>
<dbReference type="Proteomes" id="UP000694548">
    <property type="component" value="Unassembled WGS sequence"/>
</dbReference>
<reference evidence="2" key="1">
    <citation type="submission" date="2025-08" db="UniProtKB">
        <authorList>
            <consortium name="Ensembl"/>
        </authorList>
    </citation>
    <scope>IDENTIFICATION</scope>
</reference>
<dbReference type="Pfam" id="PF03114">
    <property type="entry name" value="BAR"/>
    <property type="match status" value="1"/>
</dbReference>
<dbReference type="PROSITE" id="PS51021">
    <property type="entry name" value="BAR"/>
    <property type="match status" value="1"/>
</dbReference>
<proteinExistence type="predicted"/>
<protein>
    <submittedName>
        <fullName evidence="2">SH3 domain containing GRB2 like, endophilin B2</fullName>
    </submittedName>
</protein>
<feature type="domain" description="BAR" evidence="1">
    <location>
        <begin position="24"/>
        <end position="287"/>
    </location>
</feature>
<reference evidence="2" key="2">
    <citation type="submission" date="2025-09" db="UniProtKB">
        <authorList>
            <consortium name="Ensembl"/>
        </authorList>
    </citation>
    <scope>IDENTIFICATION</scope>
</reference>
<dbReference type="GO" id="GO:0005737">
    <property type="term" value="C:cytoplasm"/>
    <property type="evidence" value="ECO:0007669"/>
    <property type="project" value="InterPro"/>
</dbReference>
<keyword evidence="3" id="KW-1185">Reference proteome</keyword>
<evidence type="ECO:0000259" key="1">
    <source>
        <dbReference type="PROSITE" id="PS51021"/>
    </source>
</evidence>
<evidence type="ECO:0000313" key="2">
    <source>
        <dbReference type="Ensembl" id="ENSNFUP00015046408.1"/>
    </source>
</evidence>
<dbReference type="SUPFAM" id="SSF103657">
    <property type="entry name" value="BAR/IMD domain-like"/>
    <property type="match status" value="1"/>
</dbReference>
<dbReference type="AlphaFoldDB" id="A0A8C6PMU2"/>
<gene>
    <name evidence="2" type="primary">SH3GLB2</name>
</gene>
<name>A0A8C6PMU2_NOTFU</name>
<dbReference type="InterPro" id="IPR027267">
    <property type="entry name" value="AH/BAR_dom_sf"/>
</dbReference>